<dbReference type="Proteomes" id="UP001516400">
    <property type="component" value="Unassembled WGS sequence"/>
</dbReference>
<dbReference type="SMART" id="SM00112">
    <property type="entry name" value="CA"/>
    <property type="match status" value="3"/>
</dbReference>
<evidence type="ECO:0000256" key="5">
    <source>
        <dbReference type="ARBA" id="ARBA00022737"/>
    </source>
</evidence>
<proteinExistence type="predicted"/>
<evidence type="ECO:0000313" key="13">
    <source>
        <dbReference type="EMBL" id="KAL3278340.1"/>
    </source>
</evidence>
<dbReference type="Gene3D" id="2.60.40.60">
    <property type="entry name" value="Cadherins"/>
    <property type="match status" value="3"/>
</dbReference>
<dbReference type="PROSITE" id="PS50268">
    <property type="entry name" value="CADHERIN_2"/>
    <property type="match status" value="3"/>
</dbReference>
<reference evidence="13 14" key="1">
    <citation type="journal article" date="2021" name="BMC Biol.">
        <title>Horizontally acquired antibacterial genes associated with adaptive radiation of ladybird beetles.</title>
        <authorList>
            <person name="Li H.S."/>
            <person name="Tang X.F."/>
            <person name="Huang Y.H."/>
            <person name="Xu Z.Y."/>
            <person name="Chen M.L."/>
            <person name="Du X.Y."/>
            <person name="Qiu B.Y."/>
            <person name="Chen P.T."/>
            <person name="Zhang W."/>
            <person name="Slipinski A."/>
            <person name="Escalona H.E."/>
            <person name="Waterhouse R.M."/>
            <person name="Zwick A."/>
            <person name="Pang H."/>
        </authorList>
    </citation>
    <scope>NUCLEOTIDE SEQUENCE [LARGE SCALE GENOMIC DNA]</scope>
    <source>
        <strain evidence="13">SYSU2018</strain>
    </source>
</reference>
<keyword evidence="2" id="KW-1003">Cell membrane</keyword>
<dbReference type="FunFam" id="2.60.40.60:FF:000098">
    <property type="entry name" value="cadherin-23 isoform X1"/>
    <property type="match status" value="1"/>
</dbReference>
<accession>A0ABD2NHW0</accession>
<protein>
    <recommendedName>
        <fullName evidence="12">Cadherin domain-containing protein</fullName>
    </recommendedName>
</protein>
<comment type="caution">
    <text evidence="13">The sequence shown here is derived from an EMBL/GenBank/DDBJ whole genome shotgun (WGS) entry which is preliminary data.</text>
</comment>
<dbReference type="Pfam" id="PF00028">
    <property type="entry name" value="Cadherin"/>
    <property type="match status" value="2"/>
</dbReference>
<keyword evidence="4" id="KW-0732">Signal</keyword>
<dbReference type="GO" id="GO:0005509">
    <property type="term" value="F:calcium ion binding"/>
    <property type="evidence" value="ECO:0007669"/>
    <property type="project" value="UniProtKB-UniRule"/>
</dbReference>
<organism evidence="13 14">
    <name type="scientific">Cryptolaemus montrouzieri</name>
    <dbReference type="NCBI Taxonomy" id="559131"/>
    <lineage>
        <taxon>Eukaryota</taxon>
        <taxon>Metazoa</taxon>
        <taxon>Ecdysozoa</taxon>
        <taxon>Arthropoda</taxon>
        <taxon>Hexapoda</taxon>
        <taxon>Insecta</taxon>
        <taxon>Pterygota</taxon>
        <taxon>Neoptera</taxon>
        <taxon>Endopterygota</taxon>
        <taxon>Coleoptera</taxon>
        <taxon>Polyphaga</taxon>
        <taxon>Cucujiformia</taxon>
        <taxon>Coccinelloidea</taxon>
        <taxon>Coccinellidae</taxon>
        <taxon>Scymninae</taxon>
        <taxon>Scymnini</taxon>
        <taxon>Cryptolaemus</taxon>
    </lineage>
</organism>
<evidence type="ECO:0000256" key="2">
    <source>
        <dbReference type="ARBA" id="ARBA00022475"/>
    </source>
</evidence>
<comment type="function">
    <text evidence="10">Cadherins are calcium-dependent cell adhesion proteins. They preferentially interact with themselves in a homophilic manner in connecting cells.</text>
</comment>
<evidence type="ECO:0000256" key="7">
    <source>
        <dbReference type="ARBA" id="ARBA00022889"/>
    </source>
</evidence>
<evidence type="ECO:0000256" key="6">
    <source>
        <dbReference type="ARBA" id="ARBA00022837"/>
    </source>
</evidence>
<keyword evidence="3" id="KW-0812">Transmembrane</keyword>
<evidence type="ECO:0000256" key="9">
    <source>
        <dbReference type="ARBA" id="ARBA00023136"/>
    </source>
</evidence>
<dbReference type="PANTHER" id="PTHR24026">
    <property type="entry name" value="FAT ATYPICAL CADHERIN-RELATED"/>
    <property type="match status" value="1"/>
</dbReference>
<dbReference type="GO" id="GO:0009653">
    <property type="term" value="P:anatomical structure morphogenesis"/>
    <property type="evidence" value="ECO:0007669"/>
    <property type="project" value="UniProtKB-ARBA"/>
</dbReference>
<evidence type="ECO:0000313" key="14">
    <source>
        <dbReference type="Proteomes" id="UP001516400"/>
    </source>
</evidence>
<dbReference type="SUPFAM" id="SSF49313">
    <property type="entry name" value="Cadherin-like"/>
    <property type="match status" value="3"/>
</dbReference>
<sequence>MNYFLLDAVTGELRTARPLDKEAVDNKNGTIVLTIKACELIDGKKGNDASTTSITEATVKIIDVNDEAPSFDKREYFVEIPENIKEGESIPGLAITVTDSDEENNSVFSLELEDSLGLFSIQPRQGVGSTKAQIKVINGSLDYENPNQRKFVLYAIAREILTEEKLSSTATITVKITDINDHSPTFNQHEYASIIPETGSPGTLVTTITANDRDSGHFGTDGIIYHLEGPGAEKFSVNNRTGTVTVAECTSPGEKPCLDFETKPVYDLQFVATDDNGKGRSTSVPLRISLTDSNDNAPIFTKPFYQVFINEGQ</sequence>
<keyword evidence="7" id="KW-0130">Cell adhesion</keyword>
<evidence type="ECO:0000256" key="11">
    <source>
        <dbReference type="PROSITE-ProRule" id="PRU00043"/>
    </source>
</evidence>
<dbReference type="InterPro" id="IPR002126">
    <property type="entry name" value="Cadherin-like_dom"/>
</dbReference>
<dbReference type="GO" id="GO:0060429">
    <property type="term" value="P:epithelium development"/>
    <property type="evidence" value="ECO:0007669"/>
    <property type="project" value="UniProtKB-ARBA"/>
</dbReference>
<gene>
    <name evidence="13" type="ORF">HHI36_013671</name>
</gene>
<keyword evidence="9" id="KW-0472">Membrane</keyword>
<dbReference type="PANTHER" id="PTHR24026:SF133">
    <property type="entry name" value="CADHERIN-RELATED FAMILY MEMBER 2"/>
    <property type="match status" value="1"/>
</dbReference>
<evidence type="ECO:0000256" key="1">
    <source>
        <dbReference type="ARBA" id="ARBA00004251"/>
    </source>
</evidence>
<evidence type="ECO:0000256" key="3">
    <source>
        <dbReference type="ARBA" id="ARBA00022692"/>
    </source>
</evidence>
<evidence type="ECO:0000256" key="8">
    <source>
        <dbReference type="ARBA" id="ARBA00022989"/>
    </source>
</evidence>
<keyword evidence="14" id="KW-1185">Reference proteome</keyword>
<keyword evidence="5" id="KW-0677">Repeat</keyword>
<dbReference type="GO" id="GO:0007155">
    <property type="term" value="P:cell adhesion"/>
    <property type="evidence" value="ECO:0007669"/>
    <property type="project" value="UniProtKB-KW"/>
</dbReference>
<dbReference type="InterPro" id="IPR020894">
    <property type="entry name" value="Cadherin_CS"/>
</dbReference>
<dbReference type="FunFam" id="2.60.40.60:FF:000020">
    <property type="entry name" value="Dachsous cadherin-related 1b"/>
    <property type="match status" value="1"/>
</dbReference>
<feature type="domain" description="Cadherin" evidence="12">
    <location>
        <begin position="72"/>
        <end position="186"/>
    </location>
</feature>
<name>A0ABD2NHW0_9CUCU</name>
<dbReference type="AlphaFoldDB" id="A0ABD2NHW0"/>
<feature type="domain" description="Cadherin" evidence="12">
    <location>
        <begin position="2"/>
        <end position="71"/>
    </location>
</feature>
<evidence type="ECO:0000256" key="4">
    <source>
        <dbReference type="ARBA" id="ARBA00022729"/>
    </source>
</evidence>
<dbReference type="InterPro" id="IPR015919">
    <property type="entry name" value="Cadherin-like_sf"/>
</dbReference>
<evidence type="ECO:0000259" key="12">
    <source>
        <dbReference type="PROSITE" id="PS50268"/>
    </source>
</evidence>
<dbReference type="PRINTS" id="PR00205">
    <property type="entry name" value="CADHERIN"/>
</dbReference>
<dbReference type="CDD" id="cd11304">
    <property type="entry name" value="Cadherin_repeat"/>
    <property type="match status" value="3"/>
</dbReference>
<keyword evidence="8" id="KW-1133">Transmembrane helix</keyword>
<dbReference type="GO" id="GO:0005886">
    <property type="term" value="C:plasma membrane"/>
    <property type="evidence" value="ECO:0007669"/>
    <property type="project" value="UniProtKB-SubCell"/>
</dbReference>
<keyword evidence="6 11" id="KW-0106">Calcium</keyword>
<comment type="subcellular location">
    <subcellularLocation>
        <location evidence="1">Cell membrane</location>
        <topology evidence="1">Single-pass type I membrane protein</topology>
    </subcellularLocation>
</comment>
<dbReference type="EMBL" id="JABFTP020000103">
    <property type="protein sequence ID" value="KAL3278340.1"/>
    <property type="molecule type" value="Genomic_DNA"/>
</dbReference>
<feature type="domain" description="Cadherin" evidence="12">
    <location>
        <begin position="187"/>
        <end position="300"/>
    </location>
</feature>
<dbReference type="PROSITE" id="PS00232">
    <property type="entry name" value="CADHERIN_1"/>
    <property type="match status" value="2"/>
</dbReference>
<evidence type="ECO:0000256" key="10">
    <source>
        <dbReference type="ARBA" id="ARBA00059331"/>
    </source>
</evidence>